<evidence type="ECO:0000313" key="2">
    <source>
        <dbReference type="Proteomes" id="UP000053477"/>
    </source>
</evidence>
<name>A0A0H2RM30_9AGAM</name>
<keyword evidence="2" id="KW-1185">Reference proteome</keyword>
<accession>A0A0H2RM30</accession>
<proteinExistence type="predicted"/>
<evidence type="ECO:0000313" key="1">
    <source>
        <dbReference type="EMBL" id="KLO13005.1"/>
    </source>
</evidence>
<dbReference type="AlphaFoldDB" id="A0A0H2RM30"/>
<protein>
    <submittedName>
        <fullName evidence="1">Uncharacterized protein</fullName>
    </submittedName>
</protein>
<dbReference type="InParanoid" id="A0A0H2RM30"/>
<dbReference type="EMBL" id="KQ085967">
    <property type="protein sequence ID" value="KLO13005.1"/>
    <property type="molecule type" value="Genomic_DNA"/>
</dbReference>
<organism evidence="1 2">
    <name type="scientific">Schizopora paradoxa</name>
    <dbReference type="NCBI Taxonomy" id="27342"/>
    <lineage>
        <taxon>Eukaryota</taxon>
        <taxon>Fungi</taxon>
        <taxon>Dikarya</taxon>
        <taxon>Basidiomycota</taxon>
        <taxon>Agaricomycotina</taxon>
        <taxon>Agaricomycetes</taxon>
        <taxon>Hymenochaetales</taxon>
        <taxon>Schizoporaceae</taxon>
        <taxon>Schizopora</taxon>
    </lineage>
</organism>
<sequence>MIRCFIYTHRPFADYTIRRYLHFRAYRRNTQAQGSPVPFPRTRLSLQTDAPRRLTIMI</sequence>
<reference evidence="1 2" key="1">
    <citation type="submission" date="2015-04" db="EMBL/GenBank/DDBJ databases">
        <title>Complete genome sequence of Schizopora paradoxa KUC8140, a cosmopolitan wood degrader in East Asia.</title>
        <authorList>
            <consortium name="DOE Joint Genome Institute"/>
            <person name="Min B."/>
            <person name="Park H."/>
            <person name="Jang Y."/>
            <person name="Kim J.-J."/>
            <person name="Kim K.H."/>
            <person name="Pangilinan J."/>
            <person name="Lipzen A."/>
            <person name="Riley R."/>
            <person name="Grigoriev I.V."/>
            <person name="Spatafora J.W."/>
            <person name="Choi I.-G."/>
        </authorList>
    </citation>
    <scope>NUCLEOTIDE SEQUENCE [LARGE SCALE GENOMIC DNA]</scope>
    <source>
        <strain evidence="1 2">KUC8140</strain>
    </source>
</reference>
<dbReference type="Proteomes" id="UP000053477">
    <property type="component" value="Unassembled WGS sequence"/>
</dbReference>
<gene>
    <name evidence="1" type="ORF">SCHPADRAFT_904635</name>
</gene>